<evidence type="ECO:0000313" key="3">
    <source>
        <dbReference type="EMBL" id="PIK38325.1"/>
    </source>
</evidence>
<dbReference type="EMBL" id="MRZV01001373">
    <property type="protein sequence ID" value="PIK38325.1"/>
    <property type="molecule type" value="Genomic_DNA"/>
</dbReference>
<accession>A0A2G8JRM1</accession>
<dbReference type="FunFam" id="1.10.340.70:FF:000003">
    <property type="entry name" value="Protein CBG25708"/>
    <property type="match status" value="1"/>
</dbReference>
<organism evidence="3 4">
    <name type="scientific">Stichopus japonicus</name>
    <name type="common">Sea cucumber</name>
    <dbReference type="NCBI Taxonomy" id="307972"/>
    <lineage>
        <taxon>Eukaryota</taxon>
        <taxon>Metazoa</taxon>
        <taxon>Echinodermata</taxon>
        <taxon>Eleutherozoa</taxon>
        <taxon>Echinozoa</taxon>
        <taxon>Holothuroidea</taxon>
        <taxon>Aspidochirotacea</taxon>
        <taxon>Aspidochirotida</taxon>
        <taxon>Stichopodidae</taxon>
        <taxon>Apostichopus</taxon>
    </lineage>
</organism>
<dbReference type="AlphaFoldDB" id="A0A2G8JRM1"/>
<sequence>MGHKLSSDGICPSDEKVEAIKDARQPTSASEVRSFLGLVQYCSRFIPNLATISEPLRRLTKKGQTFSWGKEQEQSFQSLKNVLTKADTLAYFDKNAKTQVISDASPVGLGAILVQIQNGEARIIGYASRSLTDVERRYSQTEKEALGLQSRTRVNIGEEHIRFVAQNAAPVAIPIKKIEDESSVDEELSLLRDCIQKDNWSELPTPYKMVRNELAVVGYLVLRGNRIVIPKVLRAQVVELAHEGHQGIVKSKQRLRTKVWWPGADRDIESKCKTCHGCQVVGLA</sequence>
<dbReference type="FunFam" id="3.30.70.270:FF:000026">
    <property type="entry name" value="Transposon Ty3-G Gag-Pol polyprotein"/>
    <property type="match status" value="1"/>
</dbReference>
<comment type="caution">
    <text evidence="3">The sequence shown here is derived from an EMBL/GenBank/DDBJ whole genome shotgun (WGS) entry which is preliminary data.</text>
</comment>
<keyword evidence="4" id="KW-1185">Reference proteome</keyword>
<dbReference type="Pfam" id="PF17921">
    <property type="entry name" value="Integrase_H2C2"/>
    <property type="match status" value="1"/>
</dbReference>
<gene>
    <name evidence="3" type="ORF">BSL78_24838</name>
</gene>
<dbReference type="InterPro" id="IPR041588">
    <property type="entry name" value="Integrase_H2C2"/>
</dbReference>
<dbReference type="PANTHER" id="PTHR37984">
    <property type="entry name" value="PROTEIN CBG26694"/>
    <property type="match status" value="1"/>
</dbReference>
<dbReference type="InterPro" id="IPR041577">
    <property type="entry name" value="RT_RNaseH_2"/>
</dbReference>
<reference evidence="3 4" key="1">
    <citation type="journal article" date="2017" name="PLoS Biol.">
        <title>The sea cucumber genome provides insights into morphological evolution and visceral regeneration.</title>
        <authorList>
            <person name="Zhang X."/>
            <person name="Sun L."/>
            <person name="Yuan J."/>
            <person name="Sun Y."/>
            <person name="Gao Y."/>
            <person name="Zhang L."/>
            <person name="Li S."/>
            <person name="Dai H."/>
            <person name="Hamel J.F."/>
            <person name="Liu C."/>
            <person name="Yu Y."/>
            <person name="Liu S."/>
            <person name="Lin W."/>
            <person name="Guo K."/>
            <person name="Jin S."/>
            <person name="Xu P."/>
            <person name="Storey K.B."/>
            <person name="Huan P."/>
            <person name="Zhang T."/>
            <person name="Zhou Y."/>
            <person name="Zhang J."/>
            <person name="Lin C."/>
            <person name="Li X."/>
            <person name="Xing L."/>
            <person name="Huo D."/>
            <person name="Sun M."/>
            <person name="Wang L."/>
            <person name="Mercier A."/>
            <person name="Li F."/>
            <person name="Yang H."/>
            <person name="Xiang J."/>
        </authorList>
    </citation>
    <scope>NUCLEOTIDE SEQUENCE [LARGE SCALE GENOMIC DNA]</scope>
    <source>
        <strain evidence="3">Shaxun</strain>
        <tissue evidence="3">Muscle</tissue>
    </source>
</reference>
<protein>
    <recommendedName>
        <fullName evidence="5">Reverse transcriptase/retrotransposon-derived protein RNase H-like domain-containing protein</fullName>
    </recommendedName>
</protein>
<feature type="domain" description="Reverse transcriptase/retrotransposon-derived protein RNase H-like" evidence="1">
    <location>
        <begin position="68"/>
        <end position="148"/>
    </location>
</feature>
<proteinExistence type="predicted"/>
<dbReference type="InterPro" id="IPR050951">
    <property type="entry name" value="Retrovirus_Pol_polyprotein"/>
</dbReference>
<evidence type="ECO:0008006" key="5">
    <source>
        <dbReference type="Google" id="ProtNLM"/>
    </source>
</evidence>
<dbReference type="InterPro" id="IPR043502">
    <property type="entry name" value="DNA/RNA_pol_sf"/>
</dbReference>
<evidence type="ECO:0000259" key="1">
    <source>
        <dbReference type="Pfam" id="PF17919"/>
    </source>
</evidence>
<dbReference type="PANTHER" id="PTHR37984:SF11">
    <property type="entry name" value="INTEGRASE CATALYTIC DOMAIN-CONTAINING PROTEIN"/>
    <property type="match status" value="1"/>
</dbReference>
<feature type="domain" description="Integrase zinc-binding" evidence="2">
    <location>
        <begin position="229"/>
        <end position="280"/>
    </location>
</feature>
<dbReference type="Gene3D" id="1.10.340.70">
    <property type="match status" value="1"/>
</dbReference>
<name>A0A2G8JRM1_STIJA</name>
<evidence type="ECO:0000313" key="4">
    <source>
        <dbReference type="Proteomes" id="UP000230750"/>
    </source>
</evidence>
<dbReference type="SUPFAM" id="SSF56672">
    <property type="entry name" value="DNA/RNA polymerases"/>
    <property type="match status" value="1"/>
</dbReference>
<dbReference type="Proteomes" id="UP000230750">
    <property type="component" value="Unassembled WGS sequence"/>
</dbReference>
<dbReference type="Gene3D" id="3.30.70.270">
    <property type="match status" value="1"/>
</dbReference>
<dbReference type="OrthoDB" id="10068564at2759"/>
<evidence type="ECO:0000259" key="2">
    <source>
        <dbReference type="Pfam" id="PF17921"/>
    </source>
</evidence>
<dbReference type="Pfam" id="PF17919">
    <property type="entry name" value="RT_RNaseH_2"/>
    <property type="match status" value="1"/>
</dbReference>
<dbReference type="InterPro" id="IPR043128">
    <property type="entry name" value="Rev_trsase/Diguanyl_cyclase"/>
</dbReference>